<dbReference type="EMBL" id="MT143540">
    <property type="protein sequence ID" value="QJA97962.1"/>
    <property type="molecule type" value="Genomic_DNA"/>
</dbReference>
<evidence type="ECO:0000313" key="1">
    <source>
        <dbReference type="EMBL" id="QJA97962.1"/>
    </source>
</evidence>
<gene>
    <name evidence="1" type="ORF">MM415B05820_0005</name>
</gene>
<protein>
    <submittedName>
        <fullName evidence="1">Uncharacterized protein</fullName>
    </submittedName>
</protein>
<sequence>MITEKNITSITANSTSIATSSNKSVKSLFGQKSIDVQIEEGIAYQKSSIYGGGLSVPCSFEQIINNYSAINHIATITNDMIEKDILEKKEKEIAEQKKYVESLQNRLCKINSEKIEQKNVIDEQKNIIDEQNRIIDYTKARSMYENMKEAEKAEIEKKANAIEHERRIFLESLVSENTDNDEYNYEEADYENLRSAGISKEIAKKTINLNLTIYLRVHKFDEEDSIYIAYYNYKDYIL</sequence>
<reference evidence="1" key="1">
    <citation type="submission" date="2020-03" db="EMBL/GenBank/DDBJ databases">
        <title>The deep terrestrial virosphere.</title>
        <authorList>
            <person name="Holmfeldt K."/>
            <person name="Nilsson E."/>
            <person name="Simone D."/>
            <person name="Lopez-Fernandez M."/>
            <person name="Wu X."/>
            <person name="de Brujin I."/>
            <person name="Lundin D."/>
            <person name="Andersson A."/>
            <person name="Bertilsson S."/>
            <person name="Dopson M."/>
        </authorList>
    </citation>
    <scope>NUCLEOTIDE SEQUENCE</scope>
    <source>
        <strain evidence="1">MM415B05820</strain>
    </source>
</reference>
<dbReference type="AlphaFoldDB" id="A0A6M3LWL6"/>
<organism evidence="1">
    <name type="scientific">viral metagenome</name>
    <dbReference type="NCBI Taxonomy" id="1070528"/>
    <lineage>
        <taxon>unclassified sequences</taxon>
        <taxon>metagenomes</taxon>
        <taxon>organismal metagenomes</taxon>
    </lineage>
</organism>
<proteinExistence type="predicted"/>
<accession>A0A6M3LWL6</accession>
<name>A0A6M3LWL6_9ZZZZ</name>